<dbReference type="GO" id="GO:0006121">
    <property type="term" value="P:mitochondrial electron transport, succinate to ubiquinone"/>
    <property type="evidence" value="ECO:0007669"/>
    <property type="project" value="TreeGrafter"/>
</dbReference>
<evidence type="ECO:0000256" key="6">
    <source>
        <dbReference type="ARBA" id="ARBA00022946"/>
    </source>
</evidence>
<keyword evidence="8 12" id="KW-0496">Mitochondrion</keyword>
<evidence type="ECO:0000256" key="10">
    <source>
        <dbReference type="PIRSR" id="PIRSR607992-1"/>
    </source>
</evidence>
<evidence type="ECO:0000313" key="13">
    <source>
        <dbReference type="EMBL" id="CEP15338.1"/>
    </source>
</evidence>
<feature type="binding site" description="axial binding residue" evidence="11">
    <location>
        <position position="90"/>
    </location>
    <ligand>
        <name>heme b</name>
        <dbReference type="ChEBI" id="CHEBI:60344"/>
        <note>ligand shared with SDHC</note>
    </ligand>
    <ligandPart>
        <name>Fe</name>
        <dbReference type="ChEBI" id="CHEBI:18248"/>
    </ligandPart>
</feature>
<keyword evidence="3" id="KW-0813">Transport</keyword>
<evidence type="ECO:0000256" key="3">
    <source>
        <dbReference type="ARBA" id="ARBA00022448"/>
    </source>
</evidence>
<evidence type="ECO:0000256" key="5">
    <source>
        <dbReference type="ARBA" id="ARBA00022792"/>
    </source>
</evidence>
<evidence type="ECO:0000256" key="11">
    <source>
        <dbReference type="PIRSR" id="PIRSR607992-2"/>
    </source>
</evidence>
<dbReference type="GO" id="GO:0020037">
    <property type="term" value="F:heme binding"/>
    <property type="evidence" value="ECO:0007669"/>
    <property type="project" value="TreeGrafter"/>
</dbReference>
<organism evidence="13 14">
    <name type="scientific">Parasitella parasitica</name>
    <dbReference type="NCBI Taxonomy" id="35722"/>
    <lineage>
        <taxon>Eukaryota</taxon>
        <taxon>Fungi</taxon>
        <taxon>Fungi incertae sedis</taxon>
        <taxon>Mucoromycota</taxon>
        <taxon>Mucoromycotina</taxon>
        <taxon>Mucoromycetes</taxon>
        <taxon>Mucorales</taxon>
        <taxon>Mucorineae</taxon>
        <taxon>Mucoraceae</taxon>
        <taxon>Parasitella</taxon>
    </lineage>
</organism>
<comment type="subcellular location">
    <subcellularLocation>
        <location evidence="1 12">Mitochondrion inner membrane</location>
        <topology evidence="1 12">Multi-pass membrane protein</topology>
    </subcellularLocation>
</comment>
<keyword evidence="9 12" id="KW-0472">Membrane</keyword>
<dbReference type="GO" id="GO:0048039">
    <property type="term" value="F:ubiquinone binding"/>
    <property type="evidence" value="ECO:0007669"/>
    <property type="project" value="TreeGrafter"/>
</dbReference>
<dbReference type="EMBL" id="LN732068">
    <property type="protein sequence ID" value="CEP15338.1"/>
    <property type="molecule type" value="Genomic_DNA"/>
</dbReference>
<evidence type="ECO:0000256" key="1">
    <source>
        <dbReference type="ARBA" id="ARBA00004448"/>
    </source>
</evidence>
<evidence type="ECO:0000256" key="7">
    <source>
        <dbReference type="ARBA" id="ARBA00022989"/>
    </source>
</evidence>
<evidence type="ECO:0000256" key="9">
    <source>
        <dbReference type="ARBA" id="ARBA00023136"/>
    </source>
</evidence>
<dbReference type="GO" id="GO:0006099">
    <property type="term" value="P:tricarboxylic acid cycle"/>
    <property type="evidence" value="ECO:0007669"/>
    <property type="project" value="TreeGrafter"/>
</dbReference>
<feature type="binding site" evidence="10">
    <location>
        <position position="102"/>
    </location>
    <ligand>
        <name>a ubiquinone</name>
        <dbReference type="ChEBI" id="CHEBI:16389"/>
        <note>ligand shared with IP/SDHB</note>
    </ligand>
</feature>
<dbReference type="GO" id="GO:0005743">
    <property type="term" value="C:mitochondrial inner membrane"/>
    <property type="evidence" value="ECO:0007669"/>
    <property type="project" value="UniProtKB-SubCell"/>
</dbReference>
<evidence type="ECO:0000256" key="2">
    <source>
        <dbReference type="ARBA" id="ARBA00007294"/>
    </source>
</evidence>
<dbReference type="PANTHER" id="PTHR13337">
    <property type="entry name" value="SUCCINATE DEHYDROGENASE"/>
    <property type="match status" value="1"/>
</dbReference>
<dbReference type="GO" id="GO:0046872">
    <property type="term" value="F:metal ion binding"/>
    <property type="evidence" value="ECO:0007669"/>
    <property type="project" value="UniProtKB-KW"/>
</dbReference>
<keyword evidence="6 12" id="KW-0809">Transit peptide</keyword>
<proteinExistence type="inferred from homology"/>
<dbReference type="Proteomes" id="UP000054107">
    <property type="component" value="Unassembled WGS sequence"/>
</dbReference>
<dbReference type="Pfam" id="PF05328">
    <property type="entry name" value="CybS"/>
    <property type="match status" value="1"/>
</dbReference>
<keyword evidence="14" id="KW-1185">Reference proteome</keyword>
<comment type="similarity">
    <text evidence="2 12">Belongs to the CybS family.</text>
</comment>
<sequence>MALRLANTPALRSTARLLVRQQPMGLVKIHSSVSQSNAIAAHKPDRLHGSYHWDLERAASLALVPIIASQLTYGASPVTDVLLGVVLPIHLHIGWDACITDYFNARKSVILNKLMTGTLWVSTTGVLVGCYQFNTNDIGLTEFISKMWA</sequence>
<keyword evidence="11" id="KW-0479">Metal-binding</keyword>
<keyword evidence="11" id="KW-0408">Iron</keyword>
<dbReference type="PANTHER" id="PTHR13337:SF2">
    <property type="entry name" value="SUCCINATE DEHYDROGENASE [UBIQUINONE] CYTOCHROME B SMALL SUBUNIT, MITOCHONDRIAL"/>
    <property type="match status" value="1"/>
</dbReference>
<keyword evidence="7" id="KW-1133">Transmembrane helix</keyword>
<evidence type="ECO:0000256" key="12">
    <source>
        <dbReference type="RuleBase" id="RU364031"/>
    </source>
</evidence>
<protein>
    <recommendedName>
        <fullName evidence="12">Succinate dehydrogenase [ubiquinone] cytochrome b small subunit</fullName>
    </recommendedName>
</protein>
<evidence type="ECO:0000256" key="4">
    <source>
        <dbReference type="ARBA" id="ARBA00022692"/>
    </source>
</evidence>
<dbReference type="OrthoDB" id="18577at2759"/>
<gene>
    <name evidence="13" type="primary">PARPA_09545.1 scaffold 36791</name>
</gene>
<dbReference type="STRING" id="35722.A0A0B7NK62"/>
<dbReference type="InterPro" id="IPR007992">
    <property type="entry name" value="CybS"/>
</dbReference>
<evidence type="ECO:0000256" key="8">
    <source>
        <dbReference type="ARBA" id="ARBA00023128"/>
    </source>
</evidence>
<accession>A0A0B7NK62</accession>
<reference evidence="13 14" key="1">
    <citation type="submission" date="2014-09" db="EMBL/GenBank/DDBJ databases">
        <authorList>
            <person name="Ellenberger Sabrina"/>
        </authorList>
    </citation>
    <scope>NUCLEOTIDE SEQUENCE [LARGE SCALE GENOMIC DNA]</scope>
    <source>
        <strain evidence="13 14">CBS 412.66</strain>
    </source>
</reference>
<name>A0A0B7NK62_9FUNG</name>
<keyword evidence="5 12" id="KW-0999">Mitochondrion inner membrane</keyword>
<dbReference type="Gene3D" id="1.20.1300.10">
    <property type="entry name" value="Fumarate reductase/succinate dehydrogenase, transmembrane subunit"/>
    <property type="match status" value="1"/>
</dbReference>
<keyword evidence="4" id="KW-0812">Transmembrane</keyword>
<dbReference type="AlphaFoldDB" id="A0A0B7NK62"/>
<dbReference type="InterPro" id="IPR034804">
    <property type="entry name" value="SQR/QFR_C/D"/>
</dbReference>
<evidence type="ECO:0000313" key="14">
    <source>
        <dbReference type="Proteomes" id="UP000054107"/>
    </source>
</evidence>